<comment type="subcellular location">
    <subcellularLocation>
        <location evidence="5">Membrane</location>
        <topology evidence="5">Single-pass membrane protein</topology>
    </subcellularLocation>
</comment>
<comment type="caution">
    <text evidence="6">The sequence shown here is derived from an EMBL/GenBank/DDBJ whole genome shotgun (WGS) entry which is preliminary data.</text>
</comment>
<comment type="catalytic activity">
    <reaction evidence="5">
        <text>glucuronate acceptor + UDP-alpha-D-glucuronate = acceptor beta-D-glucuronoside + UDP + H(+)</text>
        <dbReference type="Rhea" id="RHEA:21032"/>
        <dbReference type="ChEBI" id="CHEBI:15378"/>
        <dbReference type="ChEBI" id="CHEBI:58052"/>
        <dbReference type="ChEBI" id="CHEBI:58223"/>
        <dbReference type="ChEBI" id="CHEBI:132367"/>
        <dbReference type="ChEBI" id="CHEBI:132368"/>
        <dbReference type="EC" id="2.4.1.17"/>
    </reaction>
</comment>
<feature type="signal peptide" evidence="5">
    <location>
        <begin position="1"/>
        <end position="21"/>
    </location>
</feature>
<protein>
    <recommendedName>
        <fullName evidence="5">UDP-glucuronosyltransferase</fullName>
        <ecNumber evidence="5">2.4.1.17</ecNumber>
    </recommendedName>
</protein>
<evidence type="ECO:0000256" key="1">
    <source>
        <dbReference type="ARBA" id="ARBA00009995"/>
    </source>
</evidence>
<reference evidence="6" key="1">
    <citation type="submission" date="2021-09" db="EMBL/GenBank/DDBJ databases">
        <authorList>
            <person name="Martin H S."/>
        </authorList>
    </citation>
    <scope>NUCLEOTIDE SEQUENCE</scope>
</reference>
<dbReference type="GO" id="GO:0016020">
    <property type="term" value="C:membrane"/>
    <property type="evidence" value="ECO:0007669"/>
    <property type="project" value="UniProtKB-SubCell"/>
</dbReference>
<dbReference type="Proteomes" id="UP000789524">
    <property type="component" value="Unassembled WGS sequence"/>
</dbReference>
<dbReference type="EMBL" id="CAKASE010000053">
    <property type="protein sequence ID" value="CAG9565452.1"/>
    <property type="molecule type" value="Genomic_DNA"/>
</dbReference>
<keyword evidence="5" id="KW-0812">Transmembrane</keyword>
<keyword evidence="5" id="KW-1133">Transmembrane helix</keyword>
<evidence type="ECO:0000313" key="7">
    <source>
        <dbReference type="Proteomes" id="UP000789524"/>
    </source>
</evidence>
<dbReference type="InterPro" id="IPR002213">
    <property type="entry name" value="UDP_glucos_trans"/>
</dbReference>
<feature type="chain" id="PRO_5035342108" description="UDP-glucuronosyltransferase" evidence="5">
    <location>
        <begin position="22"/>
        <end position="523"/>
    </location>
</feature>
<evidence type="ECO:0000256" key="5">
    <source>
        <dbReference type="RuleBase" id="RU362059"/>
    </source>
</evidence>
<organism evidence="6 7">
    <name type="scientific">Danaus chrysippus</name>
    <name type="common">African queen</name>
    <dbReference type="NCBI Taxonomy" id="151541"/>
    <lineage>
        <taxon>Eukaryota</taxon>
        <taxon>Metazoa</taxon>
        <taxon>Ecdysozoa</taxon>
        <taxon>Arthropoda</taxon>
        <taxon>Hexapoda</taxon>
        <taxon>Insecta</taxon>
        <taxon>Pterygota</taxon>
        <taxon>Neoptera</taxon>
        <taxon>Endopterygota</taxon>
        <taxon>Lepidoptera</taxon>
        <taxon>Glossata</taxon>
        <taxon>Ditrysia</taxon>
        <taxon>Papilionoidea</taxon>
        <taxon>Nymphalidae</taxon>
        <taxon>Danainae</taxon>
        <taxon>Danaini</taxon>
        <taxon>Danaina</taxon>
        <taxon>Danaus</taxon>
        <taxon>Anosia</taxon>
    </lineage>
</organism>
<dbReference type="InterPro" id="IPR050271">
    <property type="entry name" value="UDP-glycosyltransferase"/>
</dbReference>
<dbReference type="InterPro" id="IPR035595">
    <property type="entry name" value="UDP_glycos_trans_CS"/>
</dbReference>
<dbReference type="PANTHER" id="PTHR48043:SF159">
    <property type="entry name" value="EG:EG0003.4 PROTEIN-RELATED"/>
    <property type="match status" value="1"/>
</dbReference>
<dbReference type="Gene3D" id="3.40.50.2000">
    <property type="entry name" value="Glycogen Phosphorylase B"/>
    <property type="match status" value="1"/>
</dbReference>
<feature type="transmembrane region" description="Helical" evidence="5">
    <location>
        <begin position="475"/>
        <end position="499"/>
    </location>
</feature>
<keyword evidence="5" id="KW-0472">Membrane</keyword>
<dbReference type="AlphaFoldDB" id="A0A8J2QLK3"/>
<dbReference type="PANTHER" id="PTHR48043">
    <property type="entry name" value="EG:EG0003.4 PROTEIN-RELATED"/>
    <property type="match status" value="1"/>
</dbReference>
<dbReference type="FunFam" id="3.40.50.2000:FF:000050">
    <property type="entry name" value="UDP-glucuronosyltransferase"/>
    <property type="match status" value="1"/>
</dbReference>
<dbReference type="SUPFAM" id="SSF53756">
    <property type="entry name" value="UDP-Glycosyltransferase/glycogen phosphorylase"/>
    <property type="match status" value="1"/>
</dbReference>
<dbReference type="GO" id="GO:0015020">
    <property type="term" value="F:glucuronosyltransferase activity"/>
    <property type="evidence" value="ECO:0007669"/>
    <property type="project" value="UniProtKB-EC"/>
</dbReference>
<dbReference type="EC" id="2.4.1.17" evidence="5"/>
<dbReference type="PROSITE" id="PS00375">
    <property type="entry name" value="UDPGT"/>
    <property type="match status" value="1"/>
</dbReference>
<dbReference type="OrthoDB" id="5835829at2759"/>
<keyword evidence="3 4" id="KW-0808">Transferase</keyword>
<accession>A0A8J2QLK3</accession>
<keyword evidence="5" id="KW-0732">Signal</keyword>
<comment type="similarity">
    <text evidence="1 4">Belongs to the UDP-glycosyltransferase family.</text>
</comment>
<evidence type="ECO:0000256" key="4">
    <source>
        <dbReference type="RuleBase" id="RU003718"/>
    </source>
</evidence>
<keyword evidence="7" id="KW-1185">Reference proteome</keyword>
<gene>
    <name evidence="6" type="ORF">DCHRY22_LOCUS6287</name>
</gene>
<dbReference type="Pfam" id="PF00201">
    <property type="entry name" value="UDPGT"/>
    <property type="match status" value="1"/>
</dbReference>
<sequence>MWLSNTSVVLLLLYFCHVAQSASILALFSSLSFADHLVFRGYVSLLTRQGHTVVLMTPYPGYFDYPDVERIVELSVAQESAKYWDEFKILMTNTDDYFKRMRAINDLSIKIAVTQLTSKPMTALFSNPNVKFDLVITEAEVPILYGAAEKYRAPHISITPTSGRITQYESKGSPIHPILYPDVNTLNYRNITRWQKVVELYRYFQTRNEYYNNYLPLCEIAAKKIFGLKRNILEVEYDIDLLFVAGNPVLIGNRPTSYAIKYVDRLHIKPGFGLSDDLKAALDSATKGAIYFSLGALQESEHLSDNILQTLADAFRELPYLVLWKIGNTTMINKPDNVLANAWFPQQEILAHPNIKAFITHGGPRSLEEALFYEVPIIGLPTIKSRAVFIKEITRYGAGEVLDMHYLDKDTLKEVINAVASSDSYKKAMMKLKSMVVDPLISGPDNAQWWTEYVLRNGGAKHLRSPAVGLSFVKYYMLDIFSVVTSILLTMVTLTYFMLRYIIKRLKVRFLQRFKSSGKFKAL</sequence>
<evidence type="ECO:0000256" key="2">
    <source>
        <dbReference type="ARBA" id="ARBA00022676"/>
    </source>
</evidence>
<name>A0A8J2QLK3_9NEOP</name>
<dbReference type="CDD" id="cd03784">
    <property type="entry name" value="GT1_Gtf-like"/>
    <property type="match status" value="1"/>
</dbReference>
<keyword evidence="2 4" id="KW-0328">Glycosyltransferase</keyword>
<evidence type="ECO:0000256" key="3">
    <source>
        <dbReference type="ARBA" id="ARBA00022679"/>
    </source>
</evidence>
<proteinExistence type="inferred from homology"/>
<evidence type="ECO:0000313" key="6">
    <source>
        <dbReference type="EMBL" id="CAG9565452.1"/>
    </source>
</evidence>